<dbReference type="Gene3D" id="1.10.575.10">
    <property type="entry name" value="P1 Nuclease"/>
    <property type="match status" value="1"/>
</dbReference>
<dbReference type="InterPro" id="IPR036415">
    <property type="entry name" value="Lamin_tail_dom_sf"/>
</dbReference>
<comment type="caution">
    <text evidence="4">The sequence shown here is derived from an EMBL/GenBank/DDBJ whole genome shotgun (WGS) entry which is preliminary data.</text>
</comment>
<gene>
    <name evidence="4" type="ORF">UT67_C0007G0019</name>
</gene>
<protein>
    <recommendedName>
        <fullName evidence="6">LTD domain-containing protein</fullName>
    </recommendedName>
</protein>
<dbReference type="PROSITE" id="PS51346">
    <property type="entry name" value="PROKAR_ZN_DEPEND_PLPC_2"/>
    <property type="match status" value="1"/>
</dbReference>
<proteinExistence type="predicted"/>
<dbReference type="SUPFAM" id="SSF74853">
    <property type="entry name" value="Lamin A/C globular tail domain"/>
    <property type="match status" value="1"/>
</dbReference>
<feature type="compositionally biased region" description="Polar residues" evidence="1">
    <location>
        <begin position="240"/>
        <end position="252"/>
    </location>
</feature>
<evidence type="ECO:0000259" key="2">
    <source>
        <dbReference type="PROSITE" id="PS51346"/>
    </source>
</evidence>
<feature type="region of interest" description="Disordered" evidence="1">
    <location>
        <begin position="237"/>
        <end position="265"/>
    </location>
</feature>
<name>A0A0G0SJ95_9BACT</name>
<dbReference type="PROSITE" id="PS51841">
    <property type="entry name" value="LTD"/>
    <property type="match status" value="1"/>
</dbReference>
<dbReference type="STRING" id="1619037.UT67_C0007G0019"/>
<feature type="region of interest" description="Disordered" evidence="1">
    <location>
        <begin position="568"/>
        <end position="587"/>
    </location>
</feature>
<dbReference type="AlphaFoldDB" id="A0A0G0SJ95"/>
<evidence type="ECO:0000256" key="1">
    <source>
        <dbReference type="SAM" id="MobiDB-lite"/>
    </source>
</evidence>
<evidence type="ECO:0000313" key="5">
    <source>
        <dbReference type="Proteomes" id="UP000034855"/>
    </source>
</evidence>
<evidence type="ECO:0000313" key="4">
    <source>
        <dbReference type="EMBL" id="KKR34770.1"/>
    </source>
</evidence>
<sequence>LGHIMHLVEDATVPEHTRDDTHADLYGDPGSPYEKYSADFTNFNKLTFADNLKGSQFLNFSSIKDVISGLAVYSNNNFLSENTINDSAYNLPDLSKFKIVKKQVNSRVLRLLFDDKNNIYLALEKNPGKFTVNDDQYVLPSYVNHLMPKAVLYGASAMNLFFNEVDKYKNSGEKITITQDTNVPFKQALAAAPKLAGLKVVDTLGQAKADVLIAFNNSLSILPVSLASGLRSKFGLASEPANTQSNSELVTQPTETPRPVPEKPPVTVVVAPTPKPQTPVQPPIVVDSPAPLTPQPVVEPPVQPIIPVIPPPPQPTYILAFGYNPPAPVENIEVIIPALVAESVATTSDSVVSSTDPVLDEVNTSTESIATSTESVTTTIEISTTTITTTTTEISTSTISATSTIDIPTSTPTSTIFVTTTIETTTTTTTSIPVIIPEVVINEIAWAGTASTRASDEWFELYNNTDHDIDLTDWKIFVSGAQINFSKINNKNIVAHGYYLLERKEDSVIRDIGADAVYTYAVSTGFNNNGEKLELFNSSSIKIDEVNASGGWFAGDNVKYRSMERLDSTANGSDPTNWQSNLGNRPTGQNVNWAPVYGSPRQSNFGFVMLAGMQEDTVRTLDIKNSPYVVWSYQVPTGKTLNIDQGVNIFLQTYGTMEINGSLNAIGAQDMPINFISYPTSTAWANLRFNNSTSTFNFVNFRRGDRTTRLLQNLDGMLLAKNSNLTINNSLIWDSEANAIGGTDSIFNISNTTIGASVKNNRTYGINVRGGKLSLDNVVFNNLYVGVEAGGTFDSHPILEKKNMSDANFISVDYLYEPRTWWNSVSSTLP</sequence>
<feature type="domain" description="LTD" evidence="3">
    <location>
        <begin position="423"/>
        <end position="573"/>
    </location>
</feature>
<dbReference type="Proteomes" id="UP000034855">
    <property type="component" value="Unassembled WGS sequence"/>
</dbReference>
<organism evidence="4 5">
    <name type="scientific">Candidatus Magasanikbacteria bacterium GW2011_GWA2_40_10</name>
    <dbReference type="NCBI Taxonomy" id="1619037"/>
    <lineage>
        <taxon>Bacteria</taxon>
        <taxon>Candidatus Magasanikiibacteriota</taxon>
    </lineage>
</organism>
<dbReference type="GO" id="GO:0004629">
    <property type="term" value="F:phospholipase C activity"/>
    <property type="evidence" value="ECO:0007669"/>
    <property type="project" value="InterPro"/>
</dbReference>
<reference evidence="4 5" key="1">
    <citation type="journal article" date="2015" name="Nature">
        <title>rRNA introns, odd ribosomes, and small enigmatic genomes across a large radiation of phyla.</title>
        <authorList>
            <person name="Brown C.T."/>
            <person name="Hug L.A."/>
            <person name="Thomas B.C."/>
            <person name="Sharon I."/>
            <person name="Castelle C.J."/>
            <person name="Singh A."/>
            <person name="Wilkins M.J."/>
            <person name="Williams K.H."/>
            <person name="Banfield J.F."/>
        </authorList>
    </citation>
    <scope>NUCLEOTIDE SEQUENCE [LARGE SCALE GENOMIC DNA]</scope>
</reference>
<dbReference type="InterPro" id="IPR001322">
    <property type="entry name" value="Lamin_tail_dom"/>
</dbReference>
<dbReference type="GO" id="GO:0008270">
    <property type="term" value="F:zinc ion binding"/>
    <property type="evidence" value="ECO:0007669"/>
    <property type="project" value="InterPro"/>
</dbReference>
<accession>A0A0G0SJ95</accession>
<evidence type="ECO:0000259" key="3">
    <source>
        <dbReference type="PROSITE" id="PS51841"/>
    </source>
</evidence>
<feature type="domain" description="Zn-dependent PLC" evidence="2">
    <location>
        <begin position="1"/>
        <end position="124"/>
    </location>
</feature>
<dbReference type="InterPro" id="IPR008947">
    <property type="entry name" value="PLipase_C/P1_nuclease_dom_sf"/>
</dbReference>
<dbReference type="InterPro" id="IPR001531">
    <property type="entry name" value="Zn_PLipaseC"/>
</dbReference>
<dbReference type="EMBL" id="LBXR01000007">
    <property type="protein sequence ID" value="KKR34770.1"/>
    <property type="molecule type" value="Genomic_DNA"/>
</dbReference>
<feature type="non-terminal residue" evidence="4">
    <location>
        <position position="1"/>
    </location>
</feature>
<dbReference type="Pfam" id="PF00932">
    <property type="entry name" value="LTD"/>
    <property type="match status" value="1"/>
</dbReference>
<evidence type="ECO:0008006" key="6">
    <source>
        <dbReference type="Google" id="ProtNLM"/>
    </source>
</evidence>